<name>A0A0U5H191_9EURY</name>
<evidence type="ECO:0000313" key="5">
    <source>
        <dbReference type="EMBL" id="CQH58210.1"/>
    </source>
</evidence>
<dbReference type="RefSeq" id="WP_059057124.1">
    <property type="nucleotide sequence ID" value="NZ_CEML01000001.1"/>
</dbReference>
<dbReference type="Pfam" id="PF15915">
    <property type="entry name" value="BAT"/>
    <property type="match status" value="1"/>
</dbReference>
<reference evidence="6" key="1">
    <citation type="journal article" date="2016" name="Environ. Microbiol.">
        <title>The complete genome of a viable archaeum isolated from 123-million-year-old rock salt.</title>
        <authorList>
            <person name="Jaakkola S.T."/>
            <person name="Pfeiffer F."/>
            <person name="Ravantti J.J."/>
            <person name="Guo Q."/>
            <person name="Liu Y."/>
            <person name="Chen X."/>
            <person name="Ma H."/>
            <person name="Yang C."/>
            <person name="Oksanen H.M."/>
            <person name="Bamford D.H."/>
        </authorList>
    </citation>
    <scope>NUCLEOTIDE SEQUENCE</scope>
    <source>
        <strain evidence="6">JI20-1</strain>
    </source>
</reference>
<evidence type="ECO:0000259" key="4">
    <source>
        <dbReference type="Pfam" id="PF15915"/>
    </source>
</evidence>
<keyword evidence="1" id="KW-0805">Transcription regulation</keyword>
<keyword evidence="6" id="KW-1185">Reference proteome</keyword>
<sequence length="217" mass="23897">MARAQLSIDLPDSVWISQVSTRYPDTLFRVLAAFPDDDEGVALLELTGPDVVDVLKEMHDADGVEDMEPLERDDDSVLVEFETSEPLLLLTLQEAGLPLEPPLEVSNGTATLEVVAPHAKLSALRDQLDAFGMDFEVGYLYESGDSERLLTPRQQELLGAAIEAGYYDTPRECTLTDLAEELDTAKSTLSETLHRAEETAIKQFASNLPRFADKDLA</sequence>
<dbReference type="OrthoDB" id="51502at2157"/>
<dbReference type="GeneID" id="91110151"/>
<evidence type="ECO:0000256" key="1">
    <source>
        <dbReference type="ARBA" id="ARBA00023015"/>
    </source>
</evidence>
<keyword evidence="2" id="KW-0804">Transcription</keyword>
<feature type="domain" description="Bacterioopsin transcriptional activator GAF and HTH associated" evidence="4">
    <location>
        <begin position="25"/>
        <end position="127"/>
    </location>
</feature>
<dbReference type="Proteomes" id="UP000066737">
    <property type="component" value="Chromosome I"/>
</dbReference>
<organism evidence="5 6">
    <name type="scientific">Halobacterium hubeiense</name>
    <dbReference type="NCBI Taxonomy" id="1407499"/>
    <lineage>
        <taxon>Archaea</taxon>
        <taxon>Methanobacteriati</taxon>
        <taxon>Methanobacteriota</taxon>
        <taxon>Stenosarchaea group</taxon>
        <taxon>Halobacteria</taxon>
        <taxon>Halobacteriales</taxon>
        <taxon>Halobacteriaceae</taxon>
        <taxon>Halobacterium</taxon>
    </lineage>
</organism>
<gene>
    <name evidence="5" type="ORF">HHUB_2699</name>
</gene>
<dbReference type="STRING" id="1407499.HHUB_2699"/>
<dbReference type="EMBL" id="LN831302">
    <property type="protein sequence ID" value="CQH58210.1"/>
    <property type="molecule type" value="Genomic_DNA"/>
</dbReference>
<protein>
    <submittedName>
        <fullName evidence="5">HTH-10 family transcription regulator</fullName>
    </submittedName>
</protein>
<feature type="domain" description="HTH bat-type" evidence="3">
    <location>
        <begin position="150"/>
        <end position="199"/>
    </location>
</feature>
<dbReference type="Pfam" id="PF04967">
    <property type="entry name" value="HTH_10"/>
    <property type="match status" value="1"/>
</dbReference>
<evidence type="ECO:0000313" key="6">
    <source>
        <dbReference type="Proteomes" id="UP000066737"/>
    </source>
</evidence>
<dbReference type="PANTHER" id="PTHR34236">
    <property type="entry name" value="DIMETHYL SULFOXIDE REDUCTASE TRANSCRIPTIONAL ACTIVATOR"/>
    <property type="match status" value="1"/>
</dbReference>
<evidence type="ECO:0000256" key="2">
    <source>
        <dbReference type="ARBA" id="ARBA00023163"/>
    </source>
</evidence>
<dbReference type="KEGG" id="hhb:Hhub_2699"/>
<dbReference type="InterPro" id="IPR007050">
    <property type="entry name" value="HTH_bacterioopsin"/>
</dbReference>
<accession>A0A0U5H191</accession>
<proteinExistence type="predicted"/>
<dbReference type="AlphaFoldDB" id="A0A0U5H191"/>
<dbReference type="InterPro" id="IPR031803">
    <property type="entry name" value="BAT_GAF/HTH-assoc"/>
</dbReference>
<evidence type="ECO:0000259" key="3">
    <source>
        <dbReference type="Pfam" id="PF04967"/>
    </source>
</evidence>
<dbReference type="PANTHER" id="PTHR34236:SF1">
    <property type="entry name" value="DIMETHYL SULFOXIDE REDUCTASE TRANSCRIPTIONAL ACTIVATOR"/>
    <property type="match status" value="1"/>
</dbReference>